<dbReference type="Proteomes" id="UP001500751">
    <property type="component" value="Unassembled WGS sequence"/>
</dbReference>
<protein>
    <submittedName>
        <fullName evidence="2">Nucleotidyltransferase domain-containing protein</fullName>
    </submittedName>
</protein>
<accession>A0ABN2TPJ9</accession>
<keyword evidence="3" id="KW-1185">Reference proteome</keyword>
<evidence type="ECO:0000313" key="3">
    <source>
        <dbReference type="Proteomes" id="UP001500751"/>
    </source>
</evidence>
<comment type="caution">
    <text evidence="2">The sequence shown here is derived from an EMBL/GenBank/DDBJ whole genome shotgun (WGS) entry which is preliminary data.</text>
</comment>
<name>A0ABN2TPJ9_9ACTN</name>
<organism evidence="2 3">
    <name type="scientific">Catenulispora yoronensis</name>
    <dbReference type="NCBI Taxonomy" id="450799"/>
    <lineage>
        <taxon>Bacteria</taxon>
        <taxon>Bacillati</taxon>
        <taxon>Actinomycetota</taxon>
        <taxon>Actinomycetes</taxon>
        <taxon>Catenulisporales</taxon>
        <taxon>Catenulisporaceae</taxon>
        <taxon>Catenulispora</taxon>
    </lineage>
</organism>
<reference evidence="2 3" key="1">
    <citation type="journal article" date="2019" name="Int. J. Syst. Evol. Microbiol.">
        <title>The Global Catalogue of Microorganisms (GCM) 10K type strain sequencing project: providing services to taxonomists for standard genome sequencing and annotation.</title>
        <authorList>
            <consortium name="The Broad Institute Genomics Platform"/>
            <consortium name="The Broad Institute Genome Sequencing Center for Infectious Disease"/>
            <person name="Wu L."/>
            <person name="Ma J."/>
        </authorList>
    </citation>
    <scope>NUCLEOTIDE SEQUENCE [LARGE SCALE GENOMIC DNA]</scope>
    <source>
        <strain evidence="2 3">JCM 16014</strain>
    </source>
</reference>
<gene>
    <name evidence="2" type="ORF">GCM10009839_08500</name>
</gene>
<dbReference type="InterPro" id="IPR002934">
    <property type="entry name" value="Polymerase_NTP_transf_dom"/>
</dbReference>
<proteinExistence type="predicted"/>
<evidence type="ECO:0000313" key="2">
    <source>
        <dbReference type="EMBL" id="GAA2015498.1"/>
    </source>
</evidence>
<evidence type="ECO:0000259" key="1">
    <source>
        <dbReference type="Pfam" id="PF01909"/>
    </source>
</evidence>
<dbReference type="EMBL" id="BAAAQN010000003">
    <property type="protein sequence ID" value="GAA2015498.1"/>
    <property type="molecule type" value="Genomic_DNA"/>
</dbReference>
<dbReference type="RefSeq" id="WP_344664142.1">
    <property type="nucleotide sequence ID" value="NZ_BAAAQN010000003.1"/>
</dbReference>
<dbReference type="SUPFAM" id="SSF81301">
    <property type="entry name" value="Nucleotidyltransferase"/>
    <property type="match status" value="1"/>
</dbReference>
<dbReference type="InterPro" id="IPR043519">
    <property type="entry name" value="NT_sf"/>
</dbReference>
<sequence length="248" mass="27929">MSVTETDGVLTRFVSELQLEVPTVAVWAHGSLALGDFQPGRSDLDLIAVVEHPLDSEHRDRLADLHQRLVDTEPAAAELHCSYMARTALAEAETKHVTWAHGTLMERPVTPVTRRELLDGGLILHGPVPTELLPPLTSGQLEAFIRRDLAEFWLPATGRPRLWMRDIWVDLGLLTLARATVTLRDGKLITKREALAELPKLGAPADVVRDIHDRRYSNPQPISRLRRIRRARRARAFVKRGIRRTLSI</sequence>
<feature type="domain" description="Polymerase nucleotidyl transferase" evidence="1">
    <location>
        <begin position="13"/>
        <end position="71"/>
    </location>
</feature>
<dbReference type="Pfam" id="PF01909">
    <property type="entry name" value="NTP_transf_2"/>
    <property type="match status" value="1"/>
</dbReference>